<comment type="similarity">
    <text evidence="6">Belongs to the ABC-4 integral membrane protein family.</text>
</comment>
<comment type="caution">
    <text evidence="9">The sequence shown here is derived from an EMBL/GenBank/DDBJ whole genome shotgun (WGS) entry which is preliminary data.</text>
</comment>
<evidence type="ECO:0000256" key="4">
    <source>
        <dbReference type="ARBA" id="ARBA00022989"/>
    </source>
</evidence>
<dbReference type="InterPro" id="IPR050250">
    <property type="entry name" value="Macrolide_Exporter_MacB"/>
</dbReference>
<feature type="domain" description="ABC3 transporter permease C-terminal" evidence="8">
    <location>
        <begin position="81"/>
        <end position="186"/>
    </location>
</feature>
<organism evidence="9 10">
    <name type="scientific">Siminovitchia terrae</name>
    <name type="common">Bacillus terrae</name>
    <dbReference type="NCBI Taxonomy" id="1914933"/>
    <lineage>
        <taxon>Bacteria</taxon>
        <taxon>Bacillati</taxon>
        <taxon>Bacillota</taxon>
        <taxon>Bacilli</taxon>
        <taxon>Bacillales</taxon>
        <taxon>Bacillaceae</taxon>
        <taxon>Siminovitchia</taxon>
    </lineage>
</organism>
<dbReference type="PANTHER" id="PTHR30572:SF4">
    <property type="entry name" value="ABC TRANSPORTER PERMEASE YTRF"/>
    <property type="match status" value="1"/>
</dbReference>
<dbReference type="RefSeq" id="WP_143253795.1">
    <property type="nucleotide sequence ID" value="NZ_QYTW02000050.1"/>
</dbReference>
<evidence type="ECO:0000256" key="3">
    <source>
        <dbReference type="ARBA" id="ARBA00022692"/>
    </source>
</evidence>
<dbReference type="Proteomes" id="UP000287296">
    <property type="component" value="Unassembled WGS sequence"/>
</dbReference>
<dbReference type="EMBL" id="QYTW02000050">
    <property type="protein sequence ID" value="RST56950.1"/>
    <property type="molecule type" value="Genomic_DNA"/>
</dbReference>
<dbReference type="OrthoDB" id="3268975at2"/>
<feature type="transmembrane region" description="Helical" evidence="7">
    <location>
        <begin position="46"/>
        <end position="67"/>
    </location>
</feature>
<dbReference type="PANTHER" id="PTHR30572">
    <property type="entry name" value="MEMBRANE COMPONENT OF TRANSPORTER-RELATED"/>
    <property type="match status" value="1"/>
</dbReference>
<evidence type="ECO:0000256" key="2">
    <source>
        <dbReference type="ARBA" id="ARBA00022475"/>
    </source>
</evidence>
<keyword evidence="5 7" id="KW-0472">Membrane</keyword>
<comment type="subcellular location">
    <subcellularLocation>
        <location evidence="1">Cell membrane</location>
        <topology evidence="1">Multi-pass membrane protein</topology>
    </subcellularLocation>
</comment>
<evidence type="ECO:0000259" key="8">
    <source>
        <dbReference type="Pfam" id="PF02687"/>
    </source>
</evidence>
<evidence type="ECO:0000256" key="6">
    <source>
        <dbReference type="ARBA" id="ARBA00038076"/>
    </source>
</evidence>
<accession>A0A429X1E3</accession>
<keyword evidence="2" id="KW-1003">Cell membrane</keyword>
<name>A0A429X1E3_SIMTE</name>
<proteinExistence type="inferred from homology"/>
<reference evidence="9 10" key="1">
    <citation type="submission" date="2018-12" db="EMBL/GenBank/DDBJ databases">
        <authorList>
            <person name="Sun L."/>
            <person name="Chen Z."/>
        </authorList>
    </citation>
    <scope>NUCLEOTIDE SEQUENCE [LARGE SCALE GENOMIC DNA]</scope>
    <source>
        <strain evidence="9 10">LMG 29736</strain>
    </source>
</reference>
<feature type="transmembrane region" description="Helical" evidence="7">
    <location>
        <begin position="161"/>
        <end position="181"/>
    </location>
</feature>
<feature type="transmembrane region" description="Helical" evidence="7">
    <location>
        <begin position="79"/>
        <end position="99"/>
    </location>
</feature>
<dbReference type="GO" id="GO:0022857">
    <property type="term" value="F:transmembrane transporter activity"/>
    <property type="evidence" value="ECO:0007669"/>
    <property type="project" value="TreeGrafter"/>
</dbReference>
<keyword evidence="4 7" id="KW-1133">Transmembrane helix</keyword>
<evidence type="ECO:0000256" key="7">
    <source>
        <dbReference type="SAM" id="Phobius"/>
    </source>
</evidence>
<protein>
    <submittedName>
        <fullName evidence="9">ABC transporter permease</fullName>
    </submittedName>
</protein>
<feature type="transmembrane region" description="Helical" evidence="7">
    <location>
        <begin position="126"/>
        <end position="149"/>
    </location>
</feature>
<keyword evidence="3 7" id="KW-0812">Transmembrane</keyword>
<dbReference type="Pfam" id="PF02687">
    <property type="entry name" value="FtsX"/>
    <property type="match status" value="1"/>
</dbReference>
<sequence>MKEGEISLSKARIVPVKGLLSIEVNAIFSRWIRNLLTIFTIGLPRGLLIVFITVSLSLNGVLFTTWLGQYVSMEVKAPHYFSVILCFLIAILTTSEVMWQNIKERNVEISLYKALGWQDRAIRKMIYIEGALIGFLGGILGIVFSMVILHLMYQTIAWNEFWVFVTGLIVPVFVGVISAAIPGRKIKIDPSMGLKQR</sequence>
<dbReference type="InterPro" id="IPR003838">
    <property type="entry name" value="ABC3_permease_C"/>
</dbReference>
<gene>
    <name evidence="9" type="ORF">D5F11_025330</name>
</gene>
<dbReference type="AlphaFoldDB" id="A0A429X1E3"/>
<evidence type="ECO:0000256" key="5">
    <source>
        <dbReference type="ARBA" id="ARBA00023136"/>
    </source>
</evidence>
<evidence type="ECO:0000256" key="1">
    <source>
        <dbReference type="ARBA" id="ARBA00004651"/>
    </source>
</evidence>
<evidence type="ECO:0000313" key="9">
    <source>
        <dbReference type="EMBL" id="RST56950.1"/>
    </source>
</evidence>
<dbReference type="GO" id="GO:0005886">
    <property type="term" value="C:plasma membrane"/>
    <property type="evidence" value="ECO:0007669"/>
    <property type="project" value="UniProtKB-SubCell"/>
</dbReference>
<evidence type="ECO:0000313" key="10">
    <source>
        <dbReference type="Proteomes" id="UP000287296"/>
    </source>
</evidence>